<accession>A0A0G1B4C2</accession>
<comment type="caution">
    <text evidence="1">The sequence shown here is derived from an EMBL/GenBank/DDBJ whole genome shotgun (WGS) entry which is preliminary data.</text>
</comment>
<dbReference type="AlphaFoldDB" id="A0A0G1B4C2"/>
<dbReference type="EMBL" id="LCCW01000031">
    <property type="protein sequence ID" value="KKS41196.1"/>
    <property type="molecule type" value="Genomic_DNA"/>
</dbReference>
<evidence type="ECO:0000313" key="1">
    <source>
        <dbReference type="EMBL" id="KKS41196.1"/>
    </source>
</evidence>
<evidence type="ECO:0000313" key="2">
    <source>
        <dbReference type="Proteomes" id="UP000034516"/>
    </source>
</evidence>
<protein>
    <submittedName>
        <fullName evidence="1">Uncharacterized protein</fullName>
    </submittedName>
</protein>
<dbReference type="Proteomes" id="UP000034516">
    <property type="component" value="Unassembled WGS sequence"/>
</dbReference>
<sequence>MCGEHEAQLLNYPRAANIGVGLLLNFGKQPQFKRQVWTNQKSILDNLGNPGDPRFIENNQK</sequence>
<proteinExistence type="predicted"/>
<gene>
    <name evidence="1" type="ORF">UV02_C0031G0026</name>
</gene>
<dbReference type="Pfam" id="PF13366">
    <property type="entry name" value="PDDEXK_3"/>
    <property type="match status" value="1"/>
</dbReference>
<reference evidence="1 2" key="1">
    <citation type="journal article" date="2015" name="Nature">
        <title>rRNA introns, odd ribosomes, and small enigmatic genomes across a large radiation of phyla.</title>
        <authorList>
            <person name="Brown C.T."/>
            <person name="Hug L.A."/>
            <person name="Thomas B.C."/>
            <person name="Sharon I."/>
            <person name="Castelle C.J."/>
            <person name="Singh A."/>
            <person name="Wilkins M.J."/>
            <person name="Williams K.H."/>
            <person name="Banfield J.F."/>
        </authorList>
    </citation>
    <scope>NUCLEOTIDE SEQUENCE [LARGE SCALE GENOMIC DNA]</scope>
</reference>
<name>A0A0G1B4C2_9BACT</name>
<organism evidence="1 2">
    <name type="scientific">Candidatus Kuenenbacteria bacterium GW2011_GWA2_42_15</name>
    <dbReference type="NCBI Taxonomy" id="1618677"/>
    <lineage>
        <taxon>Bacteria</taxon>
        <taxon>Candidatus Kueneniibacteriota</taxon>
    </lineage>
</organism>
<dbReference type="InterPro" id="IPR026350">
    <property type="entry name" value="GxxExxY"/>
</dbReference>